<comment type="pathway">
    <text evidence="2">Porphyrin-containing compound metabolism; protoporphyrin-IX biosynthesis; coproporphyrinogen-III from 5-aminolevulinate: step 2/4.</text>
</comment>
<dbReference type="EMBL" id="AP014633">
    <property type="protein sequence ID" value="BAP57530.1"/>
    <property type="molecule type" value="Genomic_DNA"/>
</dbReference>
<keyword evidence="6 8" id="KW-0627">Porphyrin biosynthesis</keyword>
<dbReference type="CDD" id="cd13646">
    <property type="entry name" value="PBP2_EcHMBS_like"/>
    <property type="match status" value="1"/>
</dbReference>
<keyword evidence="12" id="KW-1185">Reference proteome</keyword>
<feature type="modified residue" description="S-(dipyrrolylmethanemethyl)cysteine" evidence="8">
    <location>
        <position position="242"/>
    </location>
</feature>
<dbReference type="SUPFAM" id="SSF53850">
    <property type="entry name" value="Periplasmic binding protein-like II"/>
    <property type="match status" value="1"/>
</dbReference>
<comment type="subunit">
    <text evidence="4 8">Monomer.</text>
</comment>
<accession>A0A090APR4</accession>
<dbReference type="GO" id="GO:0005737">
    <property type="term" value="C:cytoplasm"/>
    <property type="evidence" value="ECO:0007669"/>
    <property type="project" value="UniProtKB-UniRule"/>
</dbReference>
<evidence type="ECO:0000256" key="1">
    <source>
        <dbReference type="ARBA" id="ARBA00002869"/>
    </source>
</evidence>
<evidence type="ECO:0000313" key="11">
    <source>
        <dbReference type="EMBL" id="BAP57530.1"/>
    </source>
</evidence>
<evidence type="ECO:0000256" key="2">
    <source>
        <dbReference type="ARBA" id="ARBA00004735"/>
    </source>
</evidence>
<evidence type="ECO:0000256" key="7">
    <source>
        <dbReference type="ARBA" id="ARBA00048169"/>
    </source>
</evidence>
<dbReference type="Gene3D" id="3.40.190.10">
    <property type="entry name" value="Periplasmic binding protein-like II"/>
    <property type="match status" value="2"/>
</dbReference>
<comment type="catalytic activity">
    <reaction evidence="7 8">
        <text>4 porphobilinogen + H2O = hydroxymethylbilane + 4 NH4(+)</text>
        <dbReference type="Rhea" id="RHEA:13185"/>
        <dbReference type="ChEBI" id="CHEBI:15377"/>
        <dbReference type="ChEBI" id="CHEBI:28938"/>
        <dbReference type="ChEBI" id="CHEBI:57845"/>
        <dbReference type="ChEBI" id="CHEBI:58126"/>
        <dbReference type="EC" id="2.5.1.61"/>
    </reaction>
</comment>
<dbReference type="FunFam" id="3.40.190.10:FF:000004">
    <property type="entry name" value="Porphobilinogen deaminase"/>
    <property type="match status" value="1"/>
</dbReference>
<comment type="cofactor">
    <cofactor evidence="8">
        <name>dipyrromethane</name>
        <dbReference type="ChEBI" id="CHEBI:60342"/>
    </cofactor>
    <text evidence="8">Binds 1 dipyrromethane group covalently.</text>
</comment>
<dbReference type="FunFam" id="3.40.190.10:FF:000005">
    <property type="entry name" value="Porphobilinogen deaminase"/>
    <property type="match status" value="1"/>
</dbReference>
<dbReference type="HOGENOM" id="CLU_019704_0_2_6"/>
<reference evidence="11" key="1">
    <citation type="journal article" date="2014" name="ISME J.">
        <title>Ecophysiology of Thioploca ingrica as revealed by the complete genome sequence supplemented with proteomic evidence.</title>
        <authorList>
            <person name="Kojima H."/>
            <person name="Ogura Y."/>
            <person name="Yamamoto N."/>
            <person name="Togashi T."/>
            <person name="Mori H."/>
            <person name="Watanabe T."/>
            <person name="Nemoto F."/>
            <person name="Kurokawa K."/>
            <person name="Hayashi T."/>
            <person name="Fukui M."/>
        </authorList>
    </citation>
    <scope>NUCLEOTIDE SEQUENCE [LARGE SCALE GENOMIC DNA]</scope>
</reference>
<dbReference type="OrthoDB" id="9810298at2"/>
<proteinExistence type="inferred from homology"/>
<comment type="function">
    <text evidence="1 8">Tetrapolymerization of the monopyrrole PBG into the hydroxymethylbilane pre-uroporphyrinogen in several discrete steps.</text>
</comment>
<evidence type="ECO:0000313" key="12">
    <source>
        <dbReference type="Proteomes" id="UP000031623"/>
    </source>
</evidence>
<dbReference type="SUPFAM" id="SSF54782">
    <property type="entry name" value="Porphobilinogen deaminase (hydroxymethylbilane synthase), C-terminal domain"/>
    <property type="match status" value="1"/>
</dbReference>
<feature type="domain" description="Porphobilinogen deaminase N-terminal" evidence="9">
    <location>
        <begin position="6"/>
        <end position="213"/>
    </location>
</feature>
<dbReference type="InterPro" id="IPR000860">
    <property type="entry name" value="HemC"/>
</dbReference>
<dbReference type="PIRSF" id="PIRSF001438">
    <property type="entry name" value="4pyrrol_synth_OHMeBilane_synth"/>
    <property type="match status" value="1"/>
</dbReference>
<evidence type="ECO:0000256" key="3">
    <source>
        <dbReference type="ARBA" id="ARBA00005638"/>
    </source>
</evidence>
<dbReference type="EC" id="2.5.1.61" evidence="8"/>
<dbReference type="PANTHER" id="PTHR11557:SF0">
    <property type="entry name" value="PORPHOBILINOGEN DEAMINASE"/>
    <property type="match status" value="1"/>
</dbReference>
<dbReference type="InterPro" id="IPR036803">
    <property type="entry name" value="Porphobilinogen_deaminase_C_sf"/>
</dbReference>
<name>A0A090APR4_9GAMM</name>
<feature type="domain" description="Porphobilinogen deaminase C-terminal" evidence="10">
    <location>
        <begin position="227"/>
        <end position="295"/>
    </location>
</feature>
<dbReference type="InterPro" id="IPR022417">
    <property type="entry name" value="Porphobilin_deaminase_N"/>
</dbReference>
<evidence type="ECO:0000259" key="9">
    <source>
        <dbReference type="Pfam" id="PF01379"/>
    </source>
</evidence>
<dbReference type="Pfam" id="PF03900">
    <property type="entry name" value="Porphobil_deamC"/>
    <property type="match status" value="1"/>
</dbReference>
<dbReference type="KEGG" id="tig:THII_3233"/>
<dbReference type="NCBIfam" id="TIGR00212">
    <property type="entry name" value="hemC"/>
    <property type="match status" value="1"/>
</dbReference>
<evidence type="ECO:0000259" key="10">
    <source>
        <dbReference type="Pfam" id="PF03900"/>
    </source>
</evidence>
<dbReference type="InterPro" id="IPR022419">
    <property type="entry name" value="Porphobilin_deaminase_cofac_BS"/>
</dbReference>
<organism evidence="11 12">
    <name type="scientific">Thioploca ingrica</name>
    <dbReference type="NCBI Taxonomy" id="40754"/>
    <lineage>
        <taxon>Bacteria</taxon>
        <taxon>Pseudomonadati</taxon>
        <taxon>Pseudomonadota</taxon>
        <taxon>Gammaproteobacteria</taxon>
        <taxon>Thiotrichales</taxon>
        <taxon>Thiotrichaceae</taxon>
        <taxon>Thioploca</taxon>
    </lineage>
</organism>
<protein>
    <recommendedName>
        <fullName evidence="8">Porphobilinogen deaminase</fullName>
        <shortName evidence="8">PBG</shortName>
        <ecNumber evidence="8">2.5.1.61</ecNumber>
    </recommendedName>
    <alternativeName>
        <fullName evidence="8">Hydroxymethylbilane synthase</fullName>
        <shortName evidence="8">HMBS</shortName>
    </alternativeName>
    <alternativeName>
        <fullName evidence="8">Pre-uroporphyrinogen synthase</fullName>
    </alternativeName>
</protein>
<gene>
    <name evidence="8" type="primary">hemC</name>
    <name evidence="11" type="ORF">THII_3233</name>
</gene>
<evidence type="ECO:0000256" key="5">
    <source>
        <dbReference type="ARBA" id="ARBA00022679"/>
    </source>
</evidence>
<dbReference type="UniPathway" id="UPA00251">
    <property type="reaction ID" value="UER00319"/>
</dbReference>
<dbReference type="InterPro" id="IPR022418">
    <property type="entry name" value="Porphobilinogen_deaminase_C"/>
</dbReference>
<dbReference type="GO" id="GO:0004418">
    <property type="term" value="F:hydroxymethylbilane synthase activity"/>
    <property type="evidence" value="ECO:0007669"/>
    <property type="project" value="UniProtKB-UniRule"/>
</dbReference>
<dbReference type="STRING" id="40754.THII_3233"/>
<sequence>MKNNRLKIATRKSPLALWQTNHVREALRRLYPEQLIEIVEITTQGDKILDTPLAKIGGKGLFVKELENSLLAGQADMAVHSMKDVPVELPSGLILPVIMCREEPYDAFVSNHYPNLAALPLGAIVGTSSLRRQSQLLALRPDLSIRPLRGNVGTRLQKLDRGEFDAIVLAVAGLKRLGMSERIREILTPDIILPAIGQGAIGIECREDDQVTQERIAPLNDYATQQRIKAERAINQRLGGGCQVPIAGFAEISDNELLLRGLVADPQGKQVLYHTLRGALEFPEELGDQLAQVLLSQGADRFLQTWQFSA</sequence>
<dbReference type="PRINTS" id="PR00151">
    <property type="entry name" value="PORPHBDMNASE"/>
</dbReference>
<keyword evidence="5 8" id="KW-0808">Transferase</keyword>
<dbReference type="Proteomes" id="UP000031623">
    <property type="component" value="Chromosome"/>
</dbReference>
<dbReference type="Pfam" id="PF01379">
    <property type="entry name" value="Porphobil_deam"/>
    <property type="match status" value="1"/>
</dbReference>
<comment type="similarity">
    <text evidence="3 8">Belongs to the HMBS family.</text>
</comment>
<evidence type="ECO:0000256" key="4">
    <source>
        <dbReference type="ARBA" id="ARBA00011245"/>
    </source>
</evidence>
<evidence type="ECO:0000256" key="6">
    <source>
        <dbReference type="ARBA" id="ARBA00023244"/>
    </source>
</evidence>
<dbReference type="Gene3D" id="3.30.160.40">
    <property type="entry name" value="Porphobilinogen deaminase, C-terminal domain"/>
    <property type="match status" value="1"/>
</dbReference>
<dbReference type="PROSITE" id="PS00533">
    <property type="entry name" value="PORPHOBILINOGEN_DEAM"/>
    <property type="match status" value="1"/>
</dbReference>
<dbReference type="PANTHER" id="PTHR11557">
    <property type="entry name" value="PORPHOBILINOGEN DEAMINASE"/>
    <property type="match status" value="1"/>
</dbReference>
<comment type="miscellaneous">
    <text evidence="8">The porphobilinogen subunits are added to the dipyrromethane group.</text>
</comment>
<evidence type="ECO:0000256" key="8">
    <source>
        <dbReference type="HAMAP-Rule" id="MF_00260"/>
    </source>
</evidence>
<dbReference type="GO" id="GO:0006782">
    <property type="term" value="P:protoporphyrinogen IX biosynthetic process"/>
    <property type="evidence" value="ECO:0007669"/>
    <property type="project" value="UniProtKB-UniRule"/>
</dbReference>
<dbReference type="HAMAP" id="MF_00260">
    <property type="entry name" value="Porphobil_deam"/>
    <property type="match status" value="1"/>
</dbReference>
<dbReference type="AlphaFoldDB" id="A0A090APR4"/>